<dbReference type="GO" id="GO:0007165">
    <property type="term" value="P:signal transduction"/>
    <property type="evidence" value="ECO:0007669"/>
    <property type="project" value="InterPro"/>
</dbReference>
<dbReference type="Gene3D" id="2.20.70.10">
    <property type="match status" value="2"/>
</dbReference>
<name>A0A6P9BQ82_PANGU</name>
<sequence>MESPGREEETYVLVEYAFEYTSKDGQLITIKPNERYMLLRRTNDHWWHIRKSKNSRPFYIPAKYVRELSTFMPSERPCHTTQLEAINLGTSIRVSSDQLPEYEYRFVTAVQESKTDTSQQDSRSLGMGTVMSREDNGKNLATSGAAKGTQPSLSASCSSLKPLYLTDSNHPLACQGGSAEHMRPAVSLNDLPRFTPPTQAGVGNSGLYKAASWAHPHPFLKNSSVNICKLVKDQVIQDMQECCAKELLEDVATDPIYVNIQELQLEHSTTTANDSQSPFQLCFSNPLNDWEIHTDTESGHFFYYNSVTGQTTWESPFGASLNSVSLSHSHCPSPVSSAEWNQYVDEASGQIFFYNAATGETSWEAPQEIFNPPEMRHAFTRKSPDRRPPTPETDYPKLSPRELSPKEGYSPDGSYKHFDYAGIPSADQGCASPGILETSLFDVPGMVTTSGNRQSTSSGSSRGSSPFASWSPSQSVHPGSKDEQLKSLEKAGMMYRTRTADKGKRMRKNWACVWTVLEGGALIFFKDSKHSASSGAKYPSVLSSPEFTVDLRGASLSWAHKDRSSRKNVLELKTQDGSEYLIQHDLDSIANMWYTAINNRIGRLSIDFPLEEDAYTLATVKSKEQTGGNKEKESEKKHPAFWHSHSTDSDSNKIRNVLRKFLPKRPSLQYLRDRGYIKDQVFGCDLQVLCDREKSTVPNFVRQCIATVEKRGLDIDGLYRISGNLATIQNLRYKVDHDEHLDLDGGRWDDVHVITGALKLFFRELPEPLFPFSYFDRLIAAAKMIDSAKRSHHLREIVYSLPAANFNTLRVLFQHLSRVVEFREKNRMSLQSIAIVFGPTLLRPQEEEGNIAMYMYFQNQIMEQILSQTSYIFPES</sequence>
<keyword evidence="1 3" id="KW-0728">SH3 domain</keyword>
<feature type="domain" description="PH" evidence="6">
    <location>
        <begin position="487"/>
        <end position="602"/>
    </location>
</feature>
<dbReference type="RefSeq" id="XP_060547731.1">
    <property type="nucleotide sequence ID" value="XM_060691748.1"/>
</dbReference>
<proteinExistence type="predicted"/>
<dbReference type="Proteomes" id="UP001652622">
    <property type="component" value="Unplaced"/>
</dbReference>
<evidence type="ECO:0000259" key="5">
    <source>
        <dbReference type="PROSITE" id="PS50002"/>
    </source>
</evidence>
<organism evidence="9 10">
    <name type="scientific">Pantherophis guttatus</name>
    <name type="common">Corn snake</name>
    <name type="synonym">Elaphe guttata</name>
    <dbReference type="NCBI Taxonomy" id="94885"/>
    <lineage>
        <taxon>Eukaryota</taxon>
        <taxon>Metazoa</taxon>
        <taxon>Chordata</taxon>
        <taxon>Craniata</taxon>
        <taxon>Vertebrata</taxon>
        <taxon>Euteleostomi</taxon>
        <taxon>Lepidosauria</taxon>
        <taxon>Squamata</taxon>
        <taxon>Bifurcata</taxon>
        <taxon>Unidentata</taxon>
        <taxon>Episquamata</taxon>
        <taxon>Toxicofera</taxon>
        <taxon>Serpentes</taxon>
        <taxon>Colubroidea</taxon>
        <taxon>Colubridae</taxon>
        <taxon>Colubrinae</taxon>
        <taxon>Pantherophis</taxon>
    </lineage>
</organism>
<dbReference type="CTD" id="201176"/>
<dbReference type="InterPro" id="IPR000198">
    <property type="entry name" value="RhoGAP_dom"/>
</dbReference>
<dbReference type="InterPro" id="IPR001202">
    <property type="entry name" value="WW_dom"/>
</dbReference>
<evidence type="ECO:0000259" key="7">
    <source>
        <dbReference type="PROSITE" id="PS50020"/>
    </source>
</evidence>
<dbReference type="PANTHER" id="PTHR23176:SF104">
    <property type="entry name" value="RHO GTPASE-ACTIVATING PROTEIN 27"/>
    <property type="match status" value="1"/>
</dbReference>
<keyword evidence="9" id="KW-1185">Reference proteome</keyword>
<accession>A0A6P9BQ82</accession>
<dbReference type="InterPro" id="IPR001849">
    <property type="entry name" value="PH_domain"/>
</dbReference>
<dbReference type="Gene3D" id="2.30.30.40">
    <property type="entry name" value="SH3 Domains"/>
    <property type="match status" value="1"/>
</dbReference>
<feature type="domain" description="WW" evidence="7">
    <location>
        <begin position="290"/>
        <end position="318"/>
    </location>
</feature>
<dbReference type="GeneID" id="117664871"/>
<protein>
    <submittedName>
        <fullName evidence="10">Rho GTPase-activating protein 27 isoform X1</fullName>
    </submittedName>
</protein>
<gene>
    <name evidence="10" type="primary">ARHGAP27</name>
</gene>
<feature type="region of interest" description="Disordered" evidence="4">
    <location>
        <begin position="378"/>
        <end position="411"/>
    </location>
</feature>
<feature type="compositionally biased region" description="Polar residues" evidence="4">
    <location>
        <begin position="111"/>
        <end position="123"/>
    </location>
</feature>
<dbReference type="SUPFAM" id="SSF50729">
    <property type="entry name" value="PH domain-like"/>
    <property type="match status" value="1"/>
</dbReference>
<feature type="domain" description="WW" evidence="7">
    <location>
        <begin position="340"/>
        <end position="368"/>
    </location>
</feature>
<evidence type="ECO:0000256" key="4">
    <source>
        <dbReference type="SAM" id="MobiDB-lite"/>
    </source>
</evidence>
<dbReference type="SMART" id="SM00456">
    <property type="entry name" value="WW"/>
    <property type="match status" value="2"/>
</dbReference>
<dbReference type="Gene3D" id="2.30.29.30">
    <property type="entry name" value="Pleckstrin-homology domain (PH domain)/Phosphotyrosine-binding domain (PTB)"/>
    <property type="match status" value="1"/>
</dbReference>
<dbReference type="CDD" id="cd12069">
    <property type="entry name" value="SH3_ARHGAP27"/>
    <property type="match status" value="1"/>
</dbReference>
<dbReference type="Pfam" id="PF00620">
    <property type="entry name" value="RhoGAP"/>
    <property type="match status" value="1"/>
</dbReference>
<evidence type="ECO:0000256" key="3">
    <source>
        <dbReference type="PROSITE-ProRule" id="PRU00192"/>
    </source>
</evidence>
<dbReference type="KEGG" id="pgut:117664871"/>
<dbReference type="InterPro" id="IPR008936">
    <property type="entry name" value="Rho_GTPase_activation_prot"/>
</dbReference>
<dbReference type="CDD" id="cd04403">
    <property type="entry name" value="RhoGAP_ARHGAP27_15_12_9"/>
    <property type="match status" value="1"/>
</dbReference>
<dbReference type="GO" id="GO:0005096">
    <property type="term" value="F:GTPase activator activity"/>
    <property type="evidence" value="ECO:0007669"/>
    <property type="project" value="UniProtKB-KW"/>
</dbReference>
<feature type="region of interest" description="Disordered" evidence="4">
    <location>
        <begin position="446"/>
        <end position="483"/>
    </location>
</feature>
<dbReference type="Pfam" id="PF00397">
    <property type="entry name" value="WW"/>
    <property type="match status" value="2"/>
</dbReference>
<evidence type="ECO:0000259" key="6">
    <source>
        <dbReference type="PROSITE" id="PS50003"/>
    </source>
</evidence>
<dbReference type="PROSITE" id="PS50002">
    <property type="entry name" value="SH3"/>
    <property type="match status" value="1"/>
</dbReference>
<feature type="domain" description="Rho-GAP" evidence="8">
    <location>
        <begin position="684"/>
        <end position="873"/>
    </location>
</feature>
<dbReference type="Pfam" id="PF00169">
    <property type="entry name" value="PH"/>
    <property type="match status" value="1"/>
</dbReference>
<feature type="region of interest" description="Disordered" evidence="4">
    <location>
        <begin position="111"/>
        <end position="148"/>
    </location>
</feature>
<dbReference type="CDD" id="cd13233">
    <property type="entry name" value="PH_ARHGAP9-like"/>
    <property type="match status" value="1"/>
</dbReference>
<dbReference type="SMART" id="SM00233">
    <property type="entry name" value="PH"/>
    <property type="match status" value="1"/>
</dbReference>
<evidence type="ECO:0000256" key="2">
    <source>
        <dbReference type="ARBA" id="ARBA00022468"/>
    </source>
</evidence>
<dbReference type="SMART" id="SM00326">
    <property type="entry name" value="SH3"/>
    <property type="match status" value="1"/>
</dbReference>
<dbReference type="InterPro" id="IPR036028">
    <property type="entry name" value="SH3-like_dom_sf"/>
</dbReference>
<dbReference type="GO" id="GO:0005737">
    <property type="term" value="C:cytoplasm"/>
    <property type="evidence" value="ECO:0007669"/>
    <property type="project" value="TreeGrafter"/>
</dbReference>
<feature type="region of interest" description="Disordered" evidence="4">
    <location>
        <begin position="622"/>
        <end position="648"/>
    </location>
</feature>
<dbReference type="InterPro" id="IPR011993">
    <property type="entry name" value="PH-like_dom_sf"/>
</dbReference>
<dbReference type="FunFam" id="1.10.555.10:FF:000003">
    <property type="entry name" value="Putative rho GTPase-activating protein 12"/>
    <property type="match status" value="1"/>
</dbReference>
<dbReference type="Gene3D" id="1.10.555.10">
    <property type="entry name" value="Rho GTPase activation protein"/>
    <property type="match status" value="1"/>
</dbReference>
<keyword evidence="2" id="KW-0343">GTPase activation</keyword>
<dbReference type="AlphaFoldDB" id="A0A6P9BQ82"/>
<dbReference type="SUPFAM" id="SSF48350">
    <property type="entry name" value="GTPase activation domain, GAP"/>
    <property type="match status" value="1"/>
</dbReference>
<dbReference type="SMART" id="SM00324">
    <property type="entry name" value="RhoGAP"/>
    <property type="match status" value="1"/>
</dbReference>
<feature type="compositionally biased region" description="Basic and acidic residues" evidence="4">
    <location>
        <begin position="378"/>
        <end position="389"/>
    </location>
</feature>
<dbReference type="PROSITE" id="PS50238">
    <property type="entry name" value="RHOGAP"/>
    <property type="match status" value="1"/>
</dbReference>
<evidence type="ECO:0000256" key="1">
    <source>
        <dbReference type="ARBA" id="ARBA00022443"/>
    </source>
</evidence>
<dbReference type="CDD" id="cd00201">
    <property type="entry name" value="WW"/>
    <property type="match status" value="2"/>
</dbReference>
<dbReference type="InterPro" id="IPR036020">
    <property type="entry name" value="WW_dom_sf"/>
</dbReference>
<dbReference type="InterPro" id="IPR001452">
    <property type="entry name" value="SH3_domain"/>
</dbReference>
<dbReference type="PROSITE" id="PS50003">
    <property type="entry name" value="PH_DOMAIN"/>
    <property type="match status" value="1"/>
</dbReference>
<dbReference type="SUPFAM" id="SSF50044">
    <property type="entry name" value="SH3-domain"/>
    <property type="match status" value="1"/>
</dbReference>
<evidence type="ECO:0000259" key="8">
    <source>
        <dbReference type="PROSITE" id="PS50238"/>
    </source>
</evidence>
<feature type="compositionally biased region" description="Low complexity" evidence="4">
    <location>
        <begin position="448"/>
        <end position="475"/>
    </location>
</feature>
<feature type="domain" description="SH3" evidence="5">
    <location>
        <begin position="7"/>
        <end position="70"/>
    </location>
</feature>
<dbReference type="PROSITE" id="PS50020">
    <property type="entry name" value="WW_DOMAIN_2"/>
    <property type="match status" value="2"/>
</dbReference>
<feature type="compositionally biased region" description="Basic and acidic residues" evidence="4">
    <location>
        <begin position="622"/>
        <end position="638"/>
    </location>
</feature>
<reference evidence="10" key="1">
    <citation type="submission" date="2025-08" db="UniProtKB">
        <authorList>
            <consortium name="RefSeq"/>
        </authorList>
    </citation>
    <scope>IDENTIFICATION</scope>
    <source>
        <tissue evidence="10">Blood</tissue>
    </source>
</reference>
<dbReference type="SUPFAM" id="SSF51045">
    <property type="entry name" value="WW domain"/>
    <property type="match status" value="2"/>
</dbReference>
<dbReference type="InterPro" id="IPR050729">
    <property type="entry name" value="Rho-GAP"/>
</dbReference>
<evidence type="ECO:0000313" key="10">
    <source>
        <dbReference type="RefSeq" id="XP_060547731.1"/>
    </source>
</evidence>
<dbReference type="PANTHER" id="PTHR23176">
    <property type="entry name" value="RHO/RAC/CDC GTPASE-ACTIVATING PROTEIN"/>
    <property type="match status" value="1"/>
</dbReference>
<evidence type="ECO:0000313" key="9">
    <source>
        <dbReference type="Proteomes" id="UP001652622"/>
    </source>
</evidence>